<keyword evidence="3 7" id="KW-0547">Nucleotide-binding</keyword>
<dbReference type="SUPFAM" id="SSF53067">
    <property type="entry name" value="Actin-like ATPase domain"/>
    <property type="match status" value="2"/>
</dbReference>
<dbReference type="FunFam" id="3.30.420.40:FF:000071">
    <property type="entry name" value="Molecular chaperone DnaK"/>
    <property type="match status" value="1"/>
</dbReference>
<evidence type="ECO:0000256" key="1">
    <source>
        <dbReference type="ARBA" id="ARBA00007381"/>
    </source>
</evidence>
<dbReference type="PANTHER" id="PTHR19375">
    <property type="entry name" value="HEAT SHOCK PROTEIN 70KDA"/>
    <property type="match status" value="1"/>
</dbReference>
<evidence type="ECO:0000256" key="2">
    <source>
        <dbReference type="ARBA" id="ARBA00022553"/>
    </source>
</evidence>
<keyword evidence="4 7" id="KW-0067">ATP-binding</keyword>
<dbReference type="GO" id="GO:0140662">
    <property type="term" value="F:ATP-dependent protein folding chaperone"/>
    <property type="evidence" value="ECO:0007669"/>
    <property type="project" value="InterPro"/>
</dbReference>
<dbReference type="EMBL" id="CAQM01000651">
    <property type="protein sequence ID" value="CCQ63063.1"/>
    <property type="molecule type" value="Genomic_DNA"/>
</dbReference>
<dbReference type="InterPro" id="IPR013126">
    <property type="entry name" value="Hsp_70_fam"/>
</dbReference>
<evidence type="ECO:0000313" key="8">
    <source>
        <dbReference type="EMBL" id="CCQ63063.1"/>
    </source>
</evidence>
<dbReference type="PROSITE" id="PS00297">
    <property type="entry name" value="HSP70_1"/>
    <property type="match status" value="1"/>
</dbReference>
<dbReference type="Gene3D" id="3.90.640.10">
    <property type="entry name" value="Actin, Chain A, domain 4"/>
    <property type="match status" value="1"/>
</dbReference>
<dbReference type="InterPro" id="IPR029047">
    <property type="entry name" value="HSP70_peptide-bd_sf"/>
</dbReference>
<keyword evidence="5" id="KW-0346">Stress response</keyword>
<reference evidence="8 9" key="2">
    <citation type="submission" date="2013-09" db="EMBL/GenBank/DDBJ databases">
        <title>Whole genome comparison of six Crocosphaera watsonii strains with differing phenotypes.</title>
        <authorList>
            <person name="Bench S.R."/>
            <person name="Heller P."/>
            <person name="Frank I."/>
            <person name="Arciniega M."/>
            <person name="Shilova I.N."/>
            <person name="Zehr J.P."/>
        </authorList>
    </citation>
    <scope>NUCLEOTIDE SEQUENCE [LARGE SCALE GENOMIC DNA]</scope>
    <source>
        <strain evidence="8 9">WH 0401</strain>
    </source>
</reference>
<dbReference type="InterPro" id="IPR043129">
    <property type="entry name" value="ATPase_NBD"/>
</dbReference>
<dbReference type="Pfam" id="PF00012">
    <property type="entry name" value="HSP70"/>
    <property type="match status" value="3"/>
</dbReference>
<dbReference type="PRINTS" id="PR00301">
    <property type="entry name" value="HEATSHOCK70"/>
</dbReference>
<dbReference type="CDD" id="cd24029">
    <property type="entry name" value="ASKHA_NBD_HSP70_DnaK_HscA_HscC"/>
    <property type="match status" value="1"/>
</dbReference>
<dbReference type="Gene3D" id="2.60.34.10">
    <property type="entry name" value="Substrate Binding Domain Of DNAk, Chain A, domain 1"/>
    <property type="match status" value="1"/>
</dbReference>
<protein>
    <submittedName>
        <fullName evidence="8">Chaperone protein DnaK</fullName>
    </submittedName>
</protein>
<evidence type="ECO:0000256" key="7">
    <source>
        <dbReference type="RuleBase" id="RU003322"/>
    </source>
</evidence>
<organism evidence="8 9">
    <name type="scientific">Crocosphaera watsonii WH 0401</name>
    <dbReference type="NCBI Taxonomy" id="555881"/>
    <lineage>
        <taxon>Bacteria</taxon>
        <taxon>Bacillati</taxon>
        <taxon>Cyanobacteriota</taxon>
        <taxon>Cyanophyceae</taxon>
        <taxon>Oscillatoriophycideae</taxon>
        <taxon>Chroococcales</taxon>
        <taxon>Aphanothecaceae</taxon>
        <taxon>Crocosphaera</taxon>
    </lineage>
</organism>
<dbReference type="FunFam" id="3.90.640.10:FF:000003">
    <property type="entry name" value="Molecular chaperone DnaK"/>
    <property type="match status" value="1"/>
</dbReference>
<evidence type="ECO:0000256" key="5">
    <source>
        <dbReference type="ARBA" id="ARBA00023016"/>
    </source>
</evidence>
<comment type="caution">
    <text evidence="8">The sequence shown here is derived from an EMBL/GenBank/DDBJ whole genome shotgun (WGS) entry which is preliminary data.</text>
</comment>
<dbReference type="SUPFAM" id="SSF100920">
    <property type="entry name" value="Heat shock protein 70kD (HSP70), peptide-binding domain"/>
    <property type="match status" value="1"/>
</dbReference>
<gene>
    <name evidence="8" type="ORF">CWATWH0401_3115</name>
</gene>
<evidence type="ECO:0000256" key="4">
    <source>
        <dbReference type="ARBA" id="ARBA00022840"/>
    </source>
</evidence>
<dbReference type="Proteomes" id="UP000018198">
    <property type="component" value="Unassembled WGS sequence"/>
</dbReference>
<dbReference type="AlphaFoldDB" id="T2JB22"/>
<dbReference type="InterPro" id="IPR018181">
    <property type="entry name" value="Heat_shock_70_CS"/>
</dbReference>
<dbReference type="RefSeq" id="WP_021836292.1">
    <property type="nucleotide sequence ID" value="NZ_CAQM01000651.1"/>
</dbReference>
<keyword evidence="6" id="KW-0143">Chaperone</keyword>
<comment type="similarity">
    <text evidence="1 7">Belongs to the heat shock protein 70 family.</text>
</comment>
<evidence type="ECO:0000313" key="9">
    <source>
        <dbReference type="Proteomes" id="UP000018198"/>
    </source>
</evidence>
<evidence type="ECO:0000256" key="6">
    <source>
        <dbReference type="ARBA" id="ARBA00023186"/>
    </source>
</evidence>
<dbReference type="PROSITE" id="PS01036">
    <property type="entry name" value="HSP70_3"/>
    <property type="match status" value="1"/>
</dbReference>
<evidence type="ECO:0000256" key="3">
    <source>
        <dbReference type="ARBA" id="ARBA00022741"/>
    </source>
</evidence>
<accession>T2JB22</accession>
<name>T2JB22_CROWT</name>
<dbReference type="Gene3D" id="3.30.420.40">
    <property type="match status" value="2"/>
</dbReference>
<keyword evidence="2" id="KW-0597">Phosphoprotein</keyword>
<dbReference type="PROSITE" id="PS00329">
    <property type="entry name" value="HSP70_2"/>
    <property type="match status" value="1"/>
</dbReference>
<proteinExistence type="inferred from homology"/>
<sequence>MIEQSRPNFFLLLELDPKTPWSESEFQQFLKHKKAEWTKKSKNTKYRAKYVAYLDMVSNIQEVIKNPNSRQIEANYANQQTNKKVEEINDPTQLEQSTNHIQSTIKEESKMSEKNVIFGIDLGTTYSCIAYVDQYGRPTVITNMEGDRTTPSVVQFNGEERIVGKEAKDSSMLEPDNTVDMVKRFMGKEGFNFEHEGKSYPPEEISSYILRKMVEDAQQQTGLTITDVVITCPAYFGIPERDATKFAGEIAGLNVRSIINEPTAAAIFYGVNEEADQTVLVYDLGGGTFDITVIKIEGGNITVICTNGDDDLGGKNWDEKIVTYLAQQWQEETGSSEDPLDSPETLQDLYVSAEKAKKTLTSKTETSILVFHEMQRQKITLTREIFDELTESLLTNTIELTNIAIAEAKKRGIEDFDQILMVGGSTKMPQVARRLQEQFGKEPKFCEPDEAVAKGAAVYGHKLMLDQEIIIKISEELGVKPEEVKIEDVEQEIVEKAQGNVADDLGLQLGAVQTATDTKITNVASKSFGIKAFVKNEEKLVNLIIQNDTVPADVTQRFGTAEANQTSVELIIAENRSTDQYYELSSSQEIGQAEITLPPGLPQGTPIDVTFKVDEQGMLNMYAKELSTGRDATITIKTEGGITEEEKEEIKARQTGLVFS</sequence>
<reference evidence="8 9" key="1">
    <citation type="submission" date="2013-01" db="EMBL/GenBank/DDBJ databases">
        <authorList>
            <person name="Bench S."/>
        </authorList>
    </citation>
    <scope>NUCLEOTIDE SEQUENCE [LARGE SCALE GENOMIC DNA]</scope>
    <source>
        <strain evidence="8 9">WH 0401</strain>
    </source>
</reference>
<dbReference type="GO" id="GO:0005524">
    <property type="term" value="F:ATP binding"/>
    <property type="evidence" value="ECO:0007669"/>
    <property type="project" value="UniProtKB-KW"/>
</dbReference>